<dbReference type="RefSeq" id="XP_026063151.1">
    <property type="nucleotide sequence ID" value="XM_026207366.1"/>
</dbReference>
<dbReference type="Gene3D" id="3.30.565.10">
    <property type="entry name" value="Histidine kinase-like ATPase, C-terminal domain"/>
    <property type="match status" value="1"/>
</dbReference>
<dbReference type="Pfam" id="PF25794">
    <property type="entry name" value="SACS"/>
    <property type="match status" value="3"/>
</dbReference>
<reference evidence="3" key="1">
    <citation type="submission" date="2025-08" db="UniProtKB">
        <authorList>
            <consortium name="RefSeq"/>
        </authorList>
    </citation>
    <scope>IDENTIFICATION</scope>
    <source>
        <strain evidence="3">Wakin</strain>
        <tissue evidence="3">Muscle</tissue>
    </source>
</reference>
<dbReference type="OrthoDB" id="1262810at2759"/>
<evidence type="ECO:0000313" key="3">
    <source>
        <dbReference type="RefSeq" id="XP_026063151.1"/>
    </source>
</evidence>
<name>A0A6P6JTG1_CARAU</name>
<feature type="domain" description="Sacsin/Nov" evidence="1">
    <location>
        <begin position="35"/>
        <end position="272"/>
    </location>
</feature>
<feature type="domain" description="Sacsin/Nov" evidence="1">
    <location>
        <begin position="2348"/>
        <end position="2581"/>
    </location>
</feature>
<organism evidence="2 3">
    <name type="scientific">Carassius auratus</name>
    <name type="common">Goldfish</name>
    <dbReference type="NCBI Taxonomy" id="7957"/>
    <lineage>
        <taxon>Eukaryota</taxon>
        <taxon>Metazoa</taxon>
        <taxon>Chordata</taxon>
        <taxon>Craniata</taxon>
        <taxon>Vertebrata</taxon>
        <taxon>Euteleostomi</taxon>
        <taxon>Actinopterygii</taxon>
        <taxon>Neopterygii</taxon>
        <taxon>Teleostei</taxon>
        <taxon>Ostariophysi</taxon>
        <taxon>Cypriniformes</taxon>
        <taxon>Cyprinidae</taxon>
        <taxon>Cyprininae</taxon>
        <taxon>Carassius</taxon>
    </lineage>
</organism>
<accession>A0A6P6JTG1</accession>
<dbReference type="GeneID" id="113046555"/>
<dbReference type="NCBIfam" id="NF047352">
    <property type="entry name" value="P_loop_sacsin"/>
    <property type="match status" value="3"/>
</dbReference>
<keyword evidence="2" id="KW-1185">Reference proteome</keyword>
<dbReference type="InterPro" id="IPR036890">
    <property type="entry name" value="HATPase_C_sf"/>
</dbReference>
<dbReference type="PANTHER" id="PTHR46919:SF2">
    <property type="entry name" value="SACSIN"/>
    <property type="match status" value="1"/>
</dbReference>
<proteinExistence type="predicted"/>
<dbReference type="PANTHER" id="PTHR46919">
    <property type="entry name" value="ZINC FINGER, C3HC4 TYPE (RING FINGER) FAMILY PROTEIN"/>
    <property type="match status" value="1"/>
</dbReference>
<sequence length="3889" mass="445365">MLSLLSNLIHVCFYAVFDILYIVHCRNRFGATSPPFIDYLKEILRRYPDGGQILKELIQNADDAGASAVAFIYDERNYGTDSLWTKDLGKYQGPALYAFNDAAFSKEDWEGIQRVGRSIKQDDPTKAGRFGIGFNSVYHITDLPCVFSSEHLAIFDPQKKMFGEDEEGYRWTLNDEEDRASLLKLKDQFEPFQNIVSQVNSSSWEKIISEKKYFEGTLFRFPLRNEASEISDNLYDSTKVTQLFDNFIADSDINLLFLRNVSSITLLHIDTNGLCNNRLKVLVSNQFINDLSHITWESFDRKTCFKTVSHFSQQTEEKRSQWLVTTCLLKQGYIPEIDSLANKLSFCPQVETAFRLDEDRSLCNGRLSCFLPLPNNESNKTGLPIHINACFGLTDNRRFIKWKEEDQKNDESAKWNEQLTKYITPHVYIMMILDAIQLSGNSALPSPTVYNLWPDLSMTILKERWHEVATDTLKGLSEYKIFHLADNEKIWVSASDAVFPGKNIPRDTMSAVSRLLIAEGENLVSVPEHVLKDVQEIFPESDTLTWVTPSFVRDVLHRSEADNLSKDDKYSLLEFTLSDEKYTELETLKLLPLSDGSFTSFGSGEQNTVLIDNEKFPRTLLPFCKERFLPNDLSHLCTMQLGKLAARNIYKIINLDVQHIVALTKKHLPMDWKGTQGHVTWKPSEDDHPPKSWLAEFWKFLSSDWIELSSFIDMPLIPLEPLHSSDSSILLARLQSNTTLIFQCSTGSNLSENIQNLLKTVGCTVIKRDDCLRHHDIESYVLPASPRNVLQVFVNSNRDQVIKGIGFASSRDREELKLYLSSLDTLSIAEQDLLSKLPIFRMMSGEYVAVEKKQAVVSITNPAIPHDLPIPVTILQCATEADRRLLTLLNIELLDAAKVAVYLVDCIKKGSYQKGEEQTVMSWILNNGSILFSQSEQLLTKTKSLNFIETAQGERKQTSDVFDPRNKTFQDLFEADFFPPSIYTKTPEMLQSLQCLGLKTEQKEITTANILQVIIHIEKICVNSPDKAFKKAHTLVRALNENDFLSKFTEMQIEELMQRRWVPCENPEFSTGSICKNLNQGFYKPAEVRDSMYSSIVGYVMPLTSELSRPVCNCLGFYEPPPAEKVLENLSALRSMVNANSDVQFKTKLHSIYTFMQGNLKKFKDLMGTTCIPFIWNESEFVSPGDIVLAYPTELDLSSYIKKVPEEFLKYEPLFTTFGVKKTLTDEKIEGILHDIKQRIDCRSPPHGDSKELKVSIAILDWMRKNEKILKDSTPVPVMAQNKNFTMQSLSKTVFCDISAEILDDLELDDLKQDNKELFIIHEEVLQITARWFRVPFLSTLIVKPQFIQAEQELFGLEQCGQSEPITQRIKNILKEYDVDSDIFKELLQNAEDAGANTCKFLLDFRKHREPPETLFDDGMALCSGPCLWIFNNELFSQDDWKNIVKVGSATKQKAGMIGKFGLGFNSVYHISDIPSILSGESLLILDPNVTHLKKHIHSKTNPGIKLDPFRLHKYFPGHFKSYEGIFDLNLSVQNSKKTYNGTLIKLPFRTLEEANESEISSKVCDEECIRSFTNTLINNSETHLLFLKRITFMSLQIVPENASTPPQADQIQTYFKTSREVMTSFAVLNDIPLQEIKSTFRNSDITSHITDVNRAQIIKIVQEHSQRSLTQYWFLYSCFGMHESLQMFQGRNELEHMFSVPIGGIAVPLHRDAKDKAWTPYESLIGQAFCFLPLSIETGLPVHVNGTFAVTSNRKSLWETGEKSEWNKALLRDPITSAYITTLLELKKMGQNGRIQNYSYYTFWPNREKVSKVFLPLVESFYSAVVDNGSGKSLDLFCNGNDWRSIDKVRFLNPNIEENLGVIAMEVFLILGASYSCVVSLPSWVRQSFIDCGFKTVIKQRTINWPEFYRIVFTNLSAVDIQNINCLVLNAIDLNDPEVDDLLKSYPCIPTQSCKKLQFIKQLVNPSGKVACLYELEEGRLLEGTANDFLSPKRFQRLSDLGMLSDSLPLEDIIERAAKISSIWQQDISKCFKCLQCLMELIKDSTEDVNSLLWDTLSQKPFLPALAPLVQQNKNTMVLKKPCEVYSDRSHNLVSMTEFTLDHSNLQIHSHDTVLQKLRVRTNPPIETVLQQLLEAHKHCDAFEETALLNIALSCYEYLNDYLLEQKDPGPIIGHAKSFPFIFIENHFVNVKVVARSEECENKPYLISLPVIFSKYERLWDCLGVSKQFTKEQFFAALEEMKALYGSRPLSASDLQKCVAILINGLYKIKDEMITDCLIPDEKGVLTYSKELRFNDTPWVPVSDGVKFPHDLIPRCVACHFGVVSTRNDHLNKHLDSLHAQEFGKAENLTVRIKNIIDAYPSKKDILKELIQNADDAEANEIHFVWDERHHKTEKIFGEEWKLLQGPALCVYNNSTFSDADLKGIQQLGGGGKHGTPGKTGKYGLGFNAVYHLTDCPSILTGDEWLCISDPNLKYVNSLTQRSPGCKLSINDNSKKLLEDVYHTFLPEMFELSSGTMFRLPLRTEKMAEISEISRHTVTDRDMEELYCALTEDPEGLMLFLKHITKIQFSEISEDGKEPKCCLVIEKKYTEMSTVSKETFNRHVRESLMSRTAEPCKTIYGVQISSANKQSQWVIAECYGFLKTYYEQKNNQDKVPHAALAACQSSSFSHTFTGRAFCSLPLPGQTGLPVHVNANFEVDSSRRDLWKEDGDSLKTDWNQSLKVNVISPLYAELLLHLCSHMKKETPTTLSFLKTQLESSCLKYFPCISPEVDKVWDEMINEVYRSINQCQLPVIPTVHAVSVESSHLSEQTYTVTWCCASEPHSEKCPYFTTEDHDGIFNILDDTGMKLVPKFDGMQKIKDSFKSAGVDVAEITASTVINFLKQRQLNDTSQTTSGLPLPINQTWIKDKTRCLKLLSFCLTDTNEKNVHDLNGLPLLLTQDQMLRVFDSESPKFITRFNSLFQGHQEMFADMDLDKNHVQILHKGKFIKDLTIDIAASYLKPELEDLLRQSSPDERWQLYKAETETIKWLKELWSFFYDQEKSYQNENVLSKIKEHFDDSYILPVNSPCQNDTCFLQTMKNISKVIQFNENRKIAFILIKLGFMKLDTSFFSNLSLGFCEKNLYPELMQTGDSSAVLEQVFHVPHELFEDLSEDECVDLQDFLQHAITDSNTDRDRVLMLKSLPLSESISGKRERIDEDRRIFVLNSEHHITFPNLYQVDECNIIFLKPTRVNTELADCINIQVLNDLEFCEQFILPSVHMMEEAKVFDFLRLLMKLGPVDHRIVSALREVRFIRDIRGSLQVASYFYDDRENLYRIMLPKERFLPETFWDNFKKENDKARSLLKKLGLKHEVSNDEIIQFAEQIESETKDITPLNVLKEKSETLFKKILEKINNKESGLLKRVANIKFIFPVQIQQTLCDYHKAFAQNKELVAINGSLIDRVIDHHYLIWTSMPILPSEFLLPQHIKILMDAGALDAPPLAQIVANMKNICKSQCDTELLETRNQVFSKSYAFLQSIEPKEFDASQFSDLPIILVDNGRTLVKACRTVFSLSDAPDFRPYLYSIPPDFAIFKVFFKRIGVEERPTIDHYRTVLKEIYSESSDKDKLQANQQQIVKRVVQQLFYLLKVEQNKPLFQNTILYLPSTDGKIYESSTLFFNDTVFQSARLKSSLETKLKLLENLDSCYLGNDHYEHQTLLQLLLEQVRPQFLSNVISENLVGTSVQICDYECEFRGWFEKHLSSDAFHHGLICLIREESKGRVSHSEAARQCEEIFAKIHIICCKTFQTELLLDREPLEGSKAEKDVYVKKQQDGCNFYLKHNDERTFKVINEVNLCLIKEINVLLKNCLTTSSLLVIGQLLLCDNMEDVEKTLSNHGIHNSGSKQEDSVP</sequence>
<dbReference type="SUPFAM" id="SSF55874">
    <property type="entry name" value="ATPase domain of HSP90 chaperone/DNA topoisomerase II/histidine kinase"/>
    <property type="match status" value="3"/>
</dbReference>
<dbReference type="InterPro" id="IPR058210">
    <property type="entry name" value="SACS/Nov_dom"/>
</dbReference>
<protein>
    <submittedName>
        <fullName evidence="3">Sacsin-like</fullName>
    </submittedName>
</protein>
<dbReference type="Proteomes" id="UP000515129">
    <property type="component" value="Chromosome 28"/>
</dbReference>
<evidence type="ECO:0000259" key="1">
    <source>
        <dbReference type="Pfam" id="PF25794"/>
    </source>
</evidence>
<evidence type="ECO:0000313" key="2">
    <source>
        <dbReference type="Proteomes" id="UP000515129"/>
    </source>
</evidence>
<gene>
    <name evidence="3" type="primary">LOC113046555</name>
</gene>
<feature type="domain" description="Sacsin/Nov" evidence="1">
    <location>
        <begin position="1364"/>
        <end position="1609"/>
    </location>
</feature>
<dbReference type="KEGG" id="caua:113046555"/>